<name>A0A1E3PTU6_LIPST</name>
<dbReference type="EMBL" id="KV454309">
    <property type="protein sequence ID" value="ODQ68856.1"/>
    <property type="molecule type" value="Genomic_DNA"/>
</dbReference>
<gene>
    <name evidence="1" type="ORF">LIPSTDRAFT_225266</name>
</gene>
<evidence type="ECO:0000313" key="2">
    <source>
        <dbReference type="Proteomes" id="UP000094385"/>
    </source>
</evidence>
<organism evidence="1 2">
    <name type="scientific">Lipomyces starkeyi NRRL Y-11557</name>
    <dbReference type="NCBI Taxonomy" id="675824"/>
    <lineage>
        <taxon>Eukaryota</taxon>
        <taxon>Fungi</taxon>
        <taxon>Dikarya</taxon>
        <taxon>Ascomycota</taxon>
        <taxon>Saccharomycotina</taxon>
        <taxon>Lipomycetes</taxon>
        <taxon>Lipomycetales</taxon>
        <taxon>Lipomycetaceae</taxon>
        <taxon>Lipomyces</taxon>
    </lineage>
</organism>
<dbReference type="OrthoDB" id="4191807at2759"/>
<accession>A0A1E3PTU6</accession>
<dbReference type="Proteomes" id="UP000094385">
    <property type="component" value="Unassembled WGS sequence"/>
</dbReference>
<proteinExistence type="predicted"/>
<reference evidence="1 2" key="1">
    <citation type="journal article" date="2016" name="Proc. Natl. Acad. Sci. U.S.A.">
        <title>Comparative genomics of biotechnologically important yeasts.</title>
        <authorList>
            <person name="Riley R."/>
            <person name="Haridas S."/>
            <person name="Wolfe K.H."/>
            <person name="Lopes M.R."/>
            <person name="Hittinger C.T."/>
            <person name="Goeker M."/>
            <person name="Salamov A.A."/>
            <person name="Wisecaver J.H."/>
            <person name="Long T.M."/>
            <person name="Calvey C.H."/>
            <person name="Aerts A.L."/>
            <person name="Barry K.W."/>
            <person name="Choi C."/>
            <person name="Clum A."/>
            <person name="Coughlan A.Y."/>
            <person name="Deshpande S."/>
            <person name="Douglass A.P."/>
            <person name="Hanson S.J."/>
            <person name="Klenk H.-P."/>
            <person name="LaButti K.M."/>
            <person name="Lapidus A."/>
            <person name="Lindquist E.A."/>
            <person name="Lipzen A.M."/>
            <person name="Meier-Kolthoff J.P."/>
            <person name="Ohm R.A."/>
            <person name="Otillar R.P."/>
            <person name="Pangilinan J.L."/>
            <person name="Peng Y."/>
            <person name="Rokas A."/>
            <person name="Rosa C.A."/>
            <person name="Scheuner C."/>
            <person name="Sibirny A.A."/>
            <person name="Slot J.C."/>
            <person name="Stielow J.B."/>
            <person name="Sun H."/>
            <person name="Kurtzman C.P."/>
            <person name="Blackwell M."/>
            <person name="Grigoriev I.V."/>
            <person name="Jeffries T.W."/>
        </authorList>
    </citation>
    <scope>NUCLEOTIDE SEQUENCE [LARGE SCALE GENOMIC DNA]</scope>
    <source>
        <strain evidence="1 2">NRRL Y-11557</strain>
    </source>
</reference>
<protein>
    <submittedName>
        <fullName evidence="1">Uncharacterized protein</fullName>
    </submittedName>
</protein>
<evidence type="ECO:0000313" key="1">
    <source>
        <dbReference type="EMBL" id="ODQ68856.1"/>
    </source>
</evidence>
<keyword evidence="2" id="KW-1185">Reference proteome</keyword>
<sequence>MVLPVQFKPPTMYFTQPLIRTEIEKLVREHHRNNLLGQDGKINLIAGPNPKRIHTLDNRHVYKV</sequence>
<dbReference type="AlphaFoldDB" id="A0A1E3PTU6"/>